<gene>
    <name evidence="2" type="ORF">AUR04nite_22210</name>
</gene>
<accession>A0A4Y4DMY7</accession>
<dbReference type="EMBL" id="BJNY01000012">
    <property type="protein sequence ID" value="GED06689.1"/>
    <property type="molecule type" value="Genomic_DNA"/>
</dbReference>
<proteinExistence type="predicted"/>
<keyword evidence="1" id="KW-1133">Transmembrane helix</keyword>
<dbReference type="AlphaFoldDB" id="A0A4Y4DMY7"/>
<sequence length="182" mass="20641">MKVPLHEKERVIISTREHSRVLFQPLTAFLLLTVLCTFVLGYLSRNDLSSWLSQNAGLWQVVTLVLYGVLVLIWCVAPWVRWLRSRIVLTTERIFFRSSLNPGKLQSVGLFTIRDLIAYTKKQNSMTRAGTLDIVLSHGYVRLAHIPSVPYFRTLAIESMANLRNARIPAQAEASNSEGMGQ</sequence>
<evidence type="ECO:0000256" key="1">
    <source>
        <dbReference type="SAM" id="Phobius"/>
    </source>
</evidence>
<keyword evidence="1" id="KW-0472">Membrane</keyword>
<dbReference type="RefSeq" id="WP_218024677.1">
    <property type="nucleotide sequence ID" value="NZ_BJNY01000012.1"/>
</dbReference>
<evidence type="ECO:0000313" key="2">
    <source>
        <dbReference type="EMBL" id="GED06689.1"/>
    </source>
</evidence>
<feature type="transmembrane region" description="Helical" evidence="1">
    <location>
        <begin position="56"/>
        <end position="77"/>
    </location>
</feature>
<reference evidence="2 3" key="1">
    <citation type="submission" date="2019-06" db="EMBL/GenBank/DDBJ databases">
        <title>Whole genome shotgun sequence of Glutamicibacter uratoxydans NBRC 15515.</title>
        <authorList>
            <person name="Hosoyama A."/>
            <person name="Uohara A."/>
            <person name="Ohji S."/>
            <person name="Ichikawa N."/>
        </authorList>
    </citation>
    <scope>NUCLEOTIDE SEQUENCE [LARGE SCALE GENOMIC DNA]</scope>
    <source>
        <strain evidence="2 3">NBRC 15515</strain>
    </source>
</reference>
<evidence type="ECO:0000313" key="3">
    <source>
        <dbReference type="Proteomes" id="UP000316612"/>
    </source>
</evidence>
<name>A0A4Y4DMY7_GLUUR</name>
<feature type="transmembrane region" description="Helical" evidence="1">
    <location>
        <begin position="21"/>
        <end position="44"/>
    </location>
</feature>
<protein>
    <recommendedName>
        <fullName evidence="4">DUF304 domain-containing protein</fullName>
    </recommendedName>
</protein>
<keyword evidence="1" id="KW-0812">Transmembrane</keyword>
<dbReference type="Proteomes" id="UP000316612">
    <property type="component" value="Unassembled WGS sequence"/>
</dbReference>
<keyword evidence="3" id="KW-1185">Reference proteome</keyword>
<comment type="caution">
    <text evidence="2">The sequence shown here is derived from an EMBL/GenBank/DDBJ whole genome shotgun (WGS) entry which is preliminary data.</text>
</comment>
<organism evidence="2 3">
    <name type="scientific">Glutamicibacter uratoxydans</name>
    <name type="common">Arthrobacter uratoxydans</name>
    <dbReference type="NCBI Taxonomy" id="43667"/>
    <lineage>
        <taxon>Bacteria</taxon>
        <taxon>Bacillati</taxon>
        <taxon>Actinomycetota</taxon>
        <taxon>Actinomycetes</taxon>
        <taxon>Micrococcales</taxon>
        <taxon>Micrococcaceae</taxon>
        <taxon>Glutamicibacter</taxon>
    </lineage>
</organism>
<evidence type="ECO:0008006" key="4">
    <source>
        <dbReference type="Google" id="ProtNLM"/>
    </source>
</evidence>